<organism evidence="13 14">
    <name type="scientific">Collichthys lucidus</name>
    <name type="common">Big head croaker</name>
    <name type="synonym">Sciaena lucida</name>
    <dbReference type="NCBI Taxonomy" id="240159"/>
    <lineage>
        <taxon>Eukaryota</taxon>
        <taxon>Metazoa</taxon>
        <taxon>Chordata</taxon>
        <taxon>Craniata</taxon>
        <taxon>Vertebrata</taxon>
        <taxon>Euteleostomi</taxon>
        <taxon>Actinopterygii</taxon>
        <taxon>Neopterygii</taxon>
        <taxon>Teleostei</taxon>
        <taxon>Neoteleostei</taxon>
        <taxon>Acanthomorphata</taxon>
        <taxon>Eupercaria</taxon>
        <taxon>Sciaenidae</taxon>
        <taxon>Collichthys</taxon>
    </lineage>
</organism>
<dbReference type="InterPro" id="IPR056386">
    <property type="entry name" value="Ig_CD22"/>
</dbReference>
<dbReference type="InterPro" id="IPR036179">
    <property type="entry name" value="Ig-like_dom_sf"/>
</dbReference>
<keyword evidence="2" id="KW-0472">Membrane</keyword>
<dbReference type="Pfam" id="PF00047">
    <property type="entry name" value="ig"/>
    <property type="match status" value="1"/>
</dbReference>
<evidence type="ECO:0000256" key="4">
    <source>
        <dbReference type="ARBA" id="ARBA00023180"/>
    </source>
</evidence>
<reference evidence="13 14" key="1">
    <citation type="submission" date="2019-01" db="EMBL/GenBank/DDBJ databases">
        <title>Genome Assembly of Collichthys lucidus.</title>
        <authorList>
            <person name="Cai M."/>
            <person name="Xiao S."/>
        </authorList>
    </citation>
    <scope>NUCLEOTIDE SEQUENCE [LARGE SCALE GENOMIC DNA]</scope>
    <source>
        <strain evidence="13">JT15FE1705JMU</strain>
        <tissue evidence="13">Muscle</tissue>
    </source>
</reference>
<feature type="domain" description="Ig-like" evidence="12">
    <location>
        <begin position="251"/>
        <end position="331"/>
    </location>
</feature>
<evidence type="ECO:0000256" key="8">
    <source>
        <dbReference type="ARBA" id="ARBA00045430"/>
    </source>
</evidence>
<evidence type="ECO:0000259" key="12">
    <source>
        <dbReference type="PROSITE" id="PS50835"/>
    </source>
</evidence>
<dbReference type="InterPro" id="IPR003599">
    <property type="entry name" value="Ig_sub"/>
</dbReference>
<feature type="domain" description="Ig-like" evidence="12">
    <location>
        <begin position="336"/>
        <end position="418"/>
    </location>
</feature>
<keyword evidence="11" id="KW-0732">Signal</keyword>
<dbReference type="CDD" id="cd00096">
    <property type="entry name" value="Ig"/>
    <property type="match status" value="1"/>
</dbReference>
<evidence type="ECO:0000256" key="1">
    <source>
        <dbReference type="ARBA" id="ARBA00004479"/>
    </source>
</evidence>
<feature type="chain" id="PRO_5020965448" description="B-cell receptor CD22" evidence="11">
    <location>
        <begin position="22"/>
        <end position="961"/>
    </location>
</feature>
<feature type="compositionally biased region" description="Polar residues" evidence="10">
    <location>
        <begin position="800"/>
        <end position="820"/>
    </location>
</feature>
<gene>
    <name evidence="13" type="ORF">D9C73_016519</name>
</gene>
<dbReference type="Pfam" id="PF13895">
    <property type="entry name" value="Ig_2"/>
    <property type="match status" value="3"/>
</dbReference>
<evidence type="ECO:0000256" key="3">
    <source>
        <dbReference type="ARBA" id="ARBA00023157"/>
    </source>
</evidence>
<sequence length="961" mass="108378">MIAQIIGWFVFLALTKNFSHAQHEVKFKLVDQHQTAFVGSCAEIKCQVTYDLDTQGAYWFWMKDAVYSDANKNWTATIIYTTNDSRCPVSPDFQKREVKYIGSNPSDWKRAYSTTPKPRCSILICNLSKNDSGNYSVRFVKSATLKWKTTSDVNLTVIDNPCPITFVQKPPIVKESGKIELACSTLNSCPLKLRIQESTQPPWQRYSERRSNVRSLTASWLDDGKTYSCQTEDNKDPYLIQNITLNLEYAPKQMVAKIQPVNIREGQSVTLTCSAKGRPDPSFTWFKNDVEIYSGAQTWRIRSINDSQSGKYKCVAENKHGKLTSNQFTIDVKYAPRVEVEMTPRASEVIEGDEITLTCNVKRSNPRPTRYVWQKNQGYIGYNAYRFVKTVSPEDRGSYTCTATNSVESGTSEPLNIIVKYMPRKPTLSSSTWDNTVKVGGSITLTCATDANPPPSSYSWYRYNGNKLAVPQTDISTINQLILTNVQRTDEAQYMCNASNSIGTGEISMPLNLRVRYGPSNVVLSMDTEVKEGQLISITCTVESFPSSQLQLTNPTLDLRPSRLYRIKEESNFLQYTFSVTSAHMGLYTCRAKNEDGSENSTPRKLVVKYRPKDVKVQAEPGVTVNENTFLRLRCSANCSPKATSFAWMKMTDGKNEKMQDTRETVEIKSVSVSDTGQYSCEVSNEMGTGFSEKVEVKVKYAPKHAHIVKGAEQQDSDGTRFVLLSCDSQSYPPIKEYSWNLSDVPEVLLPRSYYSALSFLIFLSLQDWWNNTSLRSLRNDPITAEPFRSRDDLLPDQPCRSNAQRHQRQPDSTPASNIDTVYCTVKLPAGNTGPSAQKPVRQQGGNTEDDSLNYASINFGNKQKKTKTKDKVEDVYAAVSKKKPNPKKNGQEKHQDYENVTAADRAKSKDQFNYDTDASEGDVEITYTQVSFKAKPGHQRSNRDSSTSDEEETQYSDVKI</sequence>
<feature type="domain" description="Ig-like" evidence="12">
    <location>
        <begin position="426"/>
        <end position="512"/>
    </location>
</feature>
<dbReference type="InterPro" id="IPR051275">
    <property type="entry name" value="Cell_adhesion_signaling"/>
</dbReference>
<dbReference type="Proteomes" id="UP000298787">
    <property type="component" value="Chromosome 14"/>
</dbReference>
<dbReference type="GO" id="GO:0050839">
    <property type="term" value="F:cell adhesion molecule binding"/>
    <property type="evidence" value="ECO:0007669"/>
    <property type="project" value="TreeGrafter"/>
</dbReference>
<dbReference type="GO" id="GO:0005886">
    <property type="term" value="C:plasma membrane"/>
    <property type="evidence" value="ECO:0007669"/>
    <property type="project" value="TreeGrafter"/>
</dbReference>
<evidence type="ECO:0000256" key="10">
    <source>
        <dbReference type="SAM" id="MobiDB-lite"/>
    </source>
</evidence>
<dbReference type="GO" id="GO:0005911">
    <property type="term" value="C:cell-cell junction"/>
    <property type="evidence" value="ECO:0007669"/>
    <property type="project" value="TreeGrafter"/>
</dbReference>
<dbReference type="PANTHER" id="PTHR11640">
    <property type="entry name" value="NEPHRIN"/>
    <property type="match status" value="1"/>
</dbReference>
<accession>A0A4U5V569</accession>
<evidence type="ECO:0000256" key="6">
    <source>
        <dbReference type="ARBA" id="ARBA00040106"/>
    </source>
</evidence>
<keyword evidence="14" id="KW-1185">Reference proteome</keyword>
<dbReference type="SMART" id="SM00408">
    <property type="entry name" value="IGc2"/>
    <property type="match status" value="5"/>
</dbReference>
<dbReference type="STRING" id="240159.A0A4U5V569"/>
<keyword evidence="13" id="KW-0675">Receptor</keyword>
<feature type="region of interest" description="Disordered" evidence="10">
    <location>
        <begin position="786"/>
        <end position="961"/>
    </location>
</feature>
<name>A0A4U5V569_COLLU</name>
<dbReference type="Gene3D" id="2.60.40.10">
    <property type="entry name" value="Immunoglobulins"/>
    <property type="match status" value="7"/>
</dbReference>
<dbReference type="PROSITE" id="PS50835">
    <property type="entry name" value="IG_LIKE"/>
    <property type="match status" value="6"/>
</dbReference>
<dbReference type="SUPFAM" id="SSF48726">
    <property type="entry name" value="Immunoglobulin"/>
    <property type="match status" value="6"/>
</dbReference>
<dbReference type="InterPro" id="IPR003598">
    <property type="entry name" value="Ig_sub2"/>
</dbReference>
<evidence type="ECO:0000313" key="13">
    <source>
        <dbReference type="EMBL" id="TKS82410.1"/>
    </source>
</evidence>
<comment type="subunit">
    <text evidence="9">Predominantly monomer of isoform CD22-beta. Also found as heterodimer of isoform CD22-beta and a shorter isoform. Interacts with PTPN6/SHP-1, LYN, SYK, PIK3R1/PIK3R2 and PLCG1 upon phosphorylation. Interacts with GRB2, INPP5D and SHC1 upon phosphorylation. May form a complex with INPP5D/SHIP, GRB2 and SHC1.</text>
</comment>
<dbReference type="PANTHER" id="PTHR11640:SF31">
    <property type="entry name" value="IRREGULAR CHIASM C-ROUGHEST PROTEIN-RELATED"/>
    <property type="match status" value="1"/>
</dbReference>
<dbReference type="AlphaFoldDB" id="A0A4U5V569"/>
<dbReference type="Pfam" id="PF24518">
    <property type="entry name" value="Ig_CD22"/>
    <property type="match status" value="1"/>
</dbReference>
<dbReference type="Pfam" id="PF13927">
    <property type="entry name" value="Ig_3"/>
    <property type="match status" value="1"/>
</dbReference>
<feature type="domain" description="Ig-like" evidence="12">
    <location>
        <begin position="612"/>
        <end position="698"/>
    </location>
</feature>
<evidence type="ECO:0000256" key="9">
    <source>
        <dbReference type="ARBA" id="ARBA00046458"/>
    </source>
</evidence>
<dbReference type="InterPro" id="IPR013783">
    <property type="entry name" value="Ig-like_fold"/>
</dbReference>
<evidence type="ECO:0000313" key="14">
    <source>
        <dbReference type="Proteomes" id="UP000298787"/>
    </source>
</evidence>
<dbReference type="SMART" id="SM00409">
    <property type="entry name" value="IG"/>
    <property type="match status" value="6"/>
</dbReference>
<keyword evidence="3" id="KW-1015">Disulfide bond</keyword>
<evidence type="ECO:0000256" key="2">
    <source>
        <dbReference type="ARBA" id="ARBA00023136"/>
    </source>
</evidence>
<dbReference type="InterPro" id="IPR013151">
    <property type="entry name" value="Immunoglobulin_dom"/>
</dbReference>
<feature type="signal peptide" evidence="11">
    <location>
        <begin position="1"/>
        <end position="21"/>
    </location>
</feature>
<feature type="domain" description="Ig-like" evidence="12">
    <location>
        <begin position="161"/>
        <end position="246"/>
    </location>
</feature>
<feature type="domain" description="Ig-like" evidence="12">
    <location>
        <begin position="519"/>
        <end position="607"/>
    </location>
</feature>
<evidence type="ECO:0000256" key="7">
    <source>
        <dbReference type="ARBA" id="ARBA00041781"/>
    </source>
</evidence>
<keyword evidence="5" id="KW-0393">Immunoglobulin domain</keyword>
<keyword evidence="4" id="KW-0325">Glycoprotein</keyword>
<comment type="subcellular location">
    <subcellularLocation>
        <location evidence="1">Membrane</location>
        <topology evidence="1">Single-pass type I membrane protein</topology>
    </subcellularLocation>
</comment>
<comment type="function">
    <text evidence="8">Most highly expressed siglec (sialic acid-binding immunoglobulin-like lectin) on B-cells that plays a role in various aspects of B-cell biology including differentiation, antigen presentation, and trafficking to bone marrow. Binds to alpha 2,6-linked sialic acid residues of surface molecules such as CD22 itself, CD45 and IgM in a cis configuration. Can also bind to ligands on other cells as an adhesion molecule in a trans configuration. Acts as an inhibitory coreceptor on the surface of B-cells and inhibits B-cell receptor induced signaling, characterized by inhibition of the calcium mobilization and cellular activation. Mechanistically, the immunoreceptor tyrosine-based inhibitory motif domain is phosphorylated by the Src kinase LYN, which in turn leads to the recruitment of the protein tyrosine phosphatase 1/PTPN6, leading to the negative regulation of BCR signaling. If this negative signaling from is of sufficient strength, apoptosis of the B-cell can be induced.</text>
</comment>
<evidence type="ECO:0000256" key="5">
    <source>
        <dbReference type="ARBA" id="ARBA00023319"/>
    </source>
</evidence>
<proteinExistence type="predicted"/>
<dbReference type="EMBL" id="CM014091">
    <property type="protein sequence ID" value="TKS82410.1"/>
    <property type="molecule type" value="Genomic_DNA"/>
</dbReference>
<dbReference type="GO" id="GO:0098609">
    <property type="term" value="P:cell-cell adhesion"/>
    <property type="evidence" value="ECO:0007669"/>
    <property type="project" value="TreeGrafter"/>
</dbReference>
<dbReference type="InterPro" id="IPR007110">
    <property type="entry name" value="Ig-like_dom"/>
</dbReference>
<evidence type="ECO:0000256" key="11">
    <source>
        <dbReference type="SAM" id="SignalP"/>
    </source>
</evidence>
<protein>
    <recommendedName>
        <fullName evidence="6">B-cell receptor CD22</fullName>
    </recommendedName>
    <alternativeName>
        <fullName evidence="7">Sialic acid-binding Ig-like lectin 2</fullName>
    </alternativeName>
</protein>